<name>A0A9J5ZIA4_SOLCO</name>
<dbReference type="OrthoDB" id="852017at2759"/>
<organism evidence="2 3">
    <name type="scientific">Solanum commersonii</name>
    <name type="common">Commerson's wild potato</name>
    <name type="synonym">Commerson's nightshade</name>
    <dbReference type="NCBI Taxonomy" id="4109"/>
    <lineage>
        <taxon>Eukaryota</taxon>
        <taxon>Viridiplantae</taxon>
        <taxon>Streptophyta</taxon>
        <taxon>Embryophyta</taxon>
        <taxon>Tracheophyta</taxon>
        <taxon>Spermatophyta</taxon>
        <taxon>Magnoliopsida</taxon>
        <taxon>eudicotyledons</taxon>
        <taxon>Gunneridae</taxon>
        <taxon>Pentapetalae</taxon>
        <taxon>asterids</taxon>
        <taxon>lamiids</taxon>
        <taxon>Solanales</taxon>
        <taxon>Solanaceae</taxon>
        <taxon>Solanoideae</taxon>
        <taxon>Solaneae</taxon>
        <taxon>Solanum</taxon>
    </lineage>
</organism>
<dbReference type="Proteomes" id="UP000824120">
    <property type="component" value="Chromosome 4"/>
</dbReference>
<evidence type="ECO:0000313" key="2">
    <source>
        <dbReference type="EMBL" id="KAG5612173.1"/>
    </source>
</evidence>
<dbReference type="PANTHER" id="PTHR48434:SF1">
    <property type="entry name" value="(RAPE) HYPOTHETICAL PROTEIN"/>
    <property type="match status" value="1"/>
</dbReference>
<comment type="caution">
    <text evidence="2">The sequence shown here is derived from an EMBL/GenBank/DDBJ whole genome shotgun (WGS) entry which is preliminary data.</text>
</comment>
<feature type="region of interest" description="Disordered" evidence="1">
    <location>
        <begin position="599"/>
        <end position="625"/>
    </location>
</feature>
<evidence type="ECO:0000256" key="1">
    <source>
        <dbReference type="SAM" id="MobiDB-lite"/>
    </source>
</evidence>
<reference evidence="2 3" key="1">
    <citation type="submission" date="2020-09" db="EMBL/GenBank/DDBJ databases">
        <title>De no assembly of potato wild relative species, Solanum commersonii.</title>
        <authorList>
            <person name="Cho K."/>
        </authorList>
    </citation>
    <scope>NUCLEOTIDE SEQUENCE [LARGE SCALE GENOMIC DNA]</scope>
    <source>
        <strain evidence="2">LZ3.2</strain>
        <tissue evidence="2">Leaf</tissue>
    </source>
</reference>
<dbReference type="InterPro" id="IPR043502">
    <property type="entry name" value="DNA/RNA_pol_sf"/>
</dbReference>
<evidence type="ECO:0000313" key="3">
    <source>
        <dbReference type="Proteomes" id="UP000824120"/>
    </source>
</evidence>
<protein>
    <submittedName>
        <fullName evidence="2">Uncharacterized protein</fullName>
    </submittedName>
</protein>
<dbReference type="Gene3D" id="3.10.10.10">
    <property type="entry name" value="HIV Type 1 Reverse Transcriptase, subunit A, domain 1"/>
    <property type="match status" value="1"/>
</dbReference>
<dbReference type="AlphaFoldDB" id="A0A9J5ZIA4"/>
<dbReference type="SUPFAM" id="SSF56672">
    <property type="entry name" value="DNA/RNA polymerases"/>
    <property type="match status" value="1"/>
</dbReference>
<accession>A0A9J5ZIA4</accession>
<proteinExistence type="predicted"/>
<dbReference type="EMBL" id="JACXVP010000004">
    <property type="protein sequence ID" value="KAG5612173.1"/>
    <property type="molecule type" value="Genomic_DNA"/>
</dbReference>
<feature type="region of interest" description="Disordered" evidence="1">
    <location>
        <begin position="218"/>
        <end position="239"/>
    </location>
</feature>
<dbReference type="PANTHER" id="PTHR48434">
    <property type="entry name" value="(RAPE) HYPOTHETICAL PROTEIN"/>
    <property type="match status" value="1"/>
</dbReference>
<gene>
    <name evidence="2" type="ORF">H5410_023454</name>
</gene>
<sequence length="650" mass="76247">MVKSASGHALDIKYKLSNTRICQNKGCIPHFFFLVKNQLYPPIILGTPFINAIYPFTNINAKGFSGTYKNQDISYTFITEPISRDINTLIEIKQKDVDYLQLEIFSMNIFDTLKSAKVQEKIKLISEKMAIDICVDHPSAFWNRKKHIVTLPYEDDFSEENIPTKSRPCQMNTELIEFCKKEIDNLLQKGLIKLFKSPWSMDPPWVTKARGKGNCTCGMGRSSSSKTSGSSYGSSSNSPIIQRGGMSLVKLTNSSKEATSSIHLDDIPENNPLYAQLRAYLSQKQSDTFASVAKEEVDDIRSYERVVKKEMIFLIENSEIQRKEEPWKIFQRYLLNRLYFPGESYKTRFVEFQHFSGYNTSENVYNFSKMIIKQIISIEDWGISSMKERQINLNKIPTNFTYWDYINVFSKVLYYSNERHKHTWFIKFLNWWSYHGPTVKILPDPFLKLYKNWVKVSPDLNDLYHSYHVCYIEQIEQIYFFIEFSISWIHKWTPKVGFTEEQISCLYRIYYNNFWDKLMKKDPMTKSLYRQELLDSISQRIQDYGTIPHKGIIADNSVKHIARRIFIQDGNKEEMIKEYLDEIRRNLLLNITHYKKSDTSMRSETSDDVTDDAQEAQPCESVKPVTEDMLSKAEDLLRELKKKDKMTTID</sequence>
<keyword evidence="3" id="KW-1185">Reference proteome</keyword>
<feature type="compositionally biased region" description="Low complexity" evidence="1">
    <location>
        <begin position="218"/>
        <end position="238"/>
    </location>
</feature>